<proteinExistence type="predicted"/>
<dbReference type="PANTHER" id="PTHR18868">
    <property type="entry name" value="OS07G0665300 PROTEIN-RELATED"/>
    <property type="match status" value="1"/>
</dbReference>
<keyword evidence="3" id="KW-1185">Reference proteome</keyword>
<comment type="caution">
    <text evidence="2">The sequence shown here is derived from an EMBL/GenBank/DDBJ whole genome shotgun (WGS) entry which is preliminary data.</text>
</comment>
<reference evidence="2" key="1">
    <citation type="submission" date="2020-05" db="EMBL/GenBank/DDBJ databases">
        <title>WGS assembly of Panicum virgatum.</title>
        <authorList>
            <person name="Lovell J.T."/>
            <person name="Jenkins J."/>
            <person name="Shu S."/>
            <person name="Juenger T.E."/>
            <person name="Schmutz J."/>
        </authorList>
    </citation>
    <scope>NUCLEOTIDE SEQUENCE</scope>
    <source>
        <strain evidence="2">AP13</strain>
    </source>
</reference>
<evidence type="ECO:0000313" key="2">
    <source>
        <dbReference type="EMBL" id="KAG2555825.1"/>
    </source>
</evidence>
<organism evidence="2 3">
    <name type="scientific">Panicum virgatum</name>
    <name type="common">Blackwell switchgrass</name>
    <dbReference type="NCBI Taxonomy" id="38727"/>
    <lineage>
        <taxon>Eukaryota</taxon>
        <taxon>Viridiplantae</taxon>
        <taxon>Streptophyta</taxon>
        <taxon>Embryophyta</taxon>
        <taxon>Tracheophyta</taxon>
        <taxon>Spermatophyta</taxon>
        <taxon>Magnoliopsida</taxon>
        <taxon>Liliopsida</taxon>
        <taxon>Poales</taxon>
        <taxon>Poaceae</taxon>
        <taxon>PACMAD clade</taxon>
        <taxon>Panicoideae</taxon>
        <taxon>Panicodae</taxon>
        <taxon>Paniceae</taxon>
        <taxon>Panicinae</taxon>
        <taxon>Panicum</taxon>
        <taxon>Panicum sect. Hiantes</taxon>
    </lineage>
</organism>
<dbReference type="Pfam" id="PF13365">
    <property type="entry name" value="Trypsin_2"/>
    <property type="match status" value="2"/>
</dbReference>
<evidence type="ECO:0000313" key="3">
    <source>
        <dbReference type="Proteomes" id="UP000823388"/>
    </source>
</evidence>
<feature type="region of interest" description="Disordered" evidence="1">
    <location>
        <begin position="329"/>
        <end position="348"/>
    </location>
</feature>
<gene>
    <name evidence="2" type="ORF">PVAP13_8NG034000</name>
</gene>
<dbReference type="InterPro" id="IPR009003">
    <property type="entry name" value="Peptidase_S1_PA"/>
</dbReference>
<dbReference type="AlphaFoldDB" id="A0A8T0P4X4"/>
<accession>A0A8T0P4X4</accession>
<evidence type="ECO:0000256" key="1">
    <source>
        <dbReference type="SAM" id="MobiDB-lite"/>
    </source>
</evidence>
<dbReference type="EMBL" id="CM029052">
    <property type="protein sequence ID" value="KAG2555825.1"/>
    <property type="molecule type" value="Genomic_DNA"/>
</dbReference>
<dbReference type="Gene3D" id="2.40.10.120">
    <property type="match status" value="1"/>
</dbReference>
<sequence>MLIKRLKCFELLQVTASWAIPTTPAQRKETSSFPTGSYLIRLVHDSWTCSWTNGQILVNLHQHGSSIGKMLATKRCGDSLTRSSDESKRTRSLVSGDSNWYPDEGIWSGLGKEGVLRLSRSVVSLALSDGDTVLFSCSGIAIKFMMNGTRFLTSASLVRAFESYKDKNHNNLKIEVRHEGKVATGFLKESDLDLEIAIVHVDSSFDVLPVFLYHWSQFMLYCDVVSLGRDTSGKLMAITGKLTRDWSGFNESEYLMFSSCKLSEVWEGGPLFSYSGEFVGMNLVPSMKKSFFLPTSLIIERLQHFWTSLERNAFLTRVKELKKLRVGELTDDTQDSQPEGAPNKDHLEVVGYPKPTGTGSGMKLVYTFEECFGDVYRDGIWKKLGKRFCRKICRSVVSLASFTGDTRYFACCGIFIDWDGKCRDNECQIILTSASLVRNPDYPYDDGDKTVEGLRIEVRLPSNRRREGTLIHYNLQYNVALVSVQELCAVPLAISKHGSLICSSKLVAAVGRCFKSNDLMASSGQLVPSWSGPFDCKKLHYSTCRITKAGIGGPLVDYDGNFIGMNFYDPKMGTPFLFCDVVVDILDCFKKRTGAEIDSFRVDGDDTVFMNSCPVPPPYWRCPGDPDGYSEYERKVLASGRKFEYYDGRLVKLARVGFHTFCKTEQSITIYCSWSLQSL</sequence>
<dbReference type="SUPFAM" id="SSF50494">
    <property type="entry name" value="Trypsin-like serine proteases"/>
    <property type="match status" value="2"/>
</dbReference>
<dbReference type="Proteomes" id="UP000823388">
    <property type="component" value="Chromosome 8N"/>
</dbReference>
<protein>
    <submittedName>
        <fullName evidence="2">Uncharacterized protein</fullName>
    </submittedName>
</protein>
<name>A0A8T0P4X4_PANVG</name>